<name>A0AAV4G0E0_9GAST</name>
<reference evidence="2 3" key="1">
    <citation type="journal article" date="2021" name="Elife">
        <title>Chloroplast acquisition without the gene transfer in kleptoplastic sea slugs, Plakobranchus ocellatus.</title>
        <authorList>
            <person name="Maeda T."/>
            <person name="Takahashi S."/>
            <person name="Yoshida T."/>
            <person name="Shimamura S."/>
            <person name="Takaki Y."/>
            <person name="Nagai Y."/>
            <person name="Toyoda A."/>
            <person name="Suzuki Y."/>
            <person name="Arimoto A."/>
            <person name="Ishii H."/>
            <person name="Satoh N."/>
            <person name="Nishiyama T."/>
            <person name="Hasebe M."/>
            <person name="Maruyama T."/>
            <person name="Minagawa J."/>
            <person name="Obokata J."/>
            <person name="Shigenobu S."/>
        </authorList>
    </citation>
    <scope>NUCLEOTIDE SEQUENCE [LARGE SCALE GENOMIC DNA]</scope>
</reference>
<dbReference type="Proteomes" id="UP000762676">
    <property type="component" value="Unassembled WGS sequence"/>
</dbReference>
<keyword evidence="1" id="KW-0472">Membrane</keyword>
<keyword evidence="3" id="KW-1185">Reference proteome</keyword>
<evidence type="ECO:0000256" key="1">
    <source>
        <dbReference type="SAM" id="Phobius"/>
    </source>
</evidence>
<keyword evidence="1" id="KW-0812">Transmembrane</keyword>
<sequence length="105" mass="11599">MGRGEYRLHEDFKEYFVQPAVWCTKTEQRRRHMEKFERTLKIKRSMATSSDGDIYVLTSGARGKKIGQKKRVKASRTGLVVAAAAVVVVVVVVVAAAVVADGCIS</sequence>
<gene>
    <name evidence="2" type="ORF">ElyMa_005838500</name>
</gene>
<organism evidence="2 3">
    <name type="scientific">Elysia marginata</name>
    <dbReference type="NCBI Taxonomy" id="1093978"/>
    <lineage>
        <taxon>Eukaryota</taxon>
        <taxon>Metazoa</taxon>
        <taxon>Spiralia</taxon>
        <taxon>Lophotrochozoa</taxon>
        <taxon>Mollusca</taxon>
        <taxon>Gastropoda</taxon>
        <taxon>Heterobranchia</taxon>
        <taxon>Euthyneura</taxon>
        <taxon>Panpulmonata</taxon>
        <taxon>Sacoglossa</taxon>
        <taxon>Placobranchoidea</taxon>
        <taxon>Plakobranchidae</taxon>
        <taxon>Elysia</taxon>
    </lineage>
</organism>
<keyword evidence="1" id="KW-1133">Transmembrane helix</keyword>
<proteinExistence type="predicted"/>
<comment type="caution">
    <text evidence="2">The sequence shown here is derived from an EMBL/GenBank/DDBJ whole genome shotgun (WGS) entry which is preliminary data.</text>
</comment>
<evidence type="ECO:0000313" key="3">
    <source>
        <dbReference type="Proteomes" id="UP000762676"/>
    </source>
</evidence>
<protein>
    <submittedName>
        <fullName evidence="2">Uncharacterized protein</fullName>
    </submittedName>
</protein>
<dbReference type="AlphaFoldDB" id="A0AAV4G0E0"/>
<evidence type="ECO:0000313" key="2">
    <source>
        <dbReference type="EMBL" id="GFR77990.1"/>
    </source>
</evidence>
<feature type="transmembrane region" description="Helical" evidence="1">
    <location>
        <begin position="79"/>
        <end position="100"/>
    </location>
</feature>
<accession>A0AAV4G0E0</accession>
<dbReference type="EMBL" id="BMAT01011726">
    <property type="protein sequence ID" value="GFR77990.1"/>
    <property type="molecule type" value="Genomic_DNA"/>
</dbReference>